<protein>
    <recommendedName>
        <fullName evidence="3">DUF1573 domain-containing protein</fullName>
    </recommendedName>
</protein>
<reference evidence="2" key="1">
    <citation type="submission" date="2017-09" db="EMBL/GenBank/DDBJ databases">
        <title>Depth-based differentiation of microbial function through sediment-hosted aquifers and enrichment of novel symbionts in the deep terrestrial subsurface.</title>
        <authorList>
            <person name="Probst A.J."/>
            <person name="Ladd B."/>
            <person name="Jarett J.K."/>
            <person name="Geller-Mcgrath D.E."/>
            <person name="Sieber C.M.K."/>
            <person name="Emerson J.B."/>
            <person name="Anantharaman K."/>
            <person name="Thomas B.C."/>
            <person name="Malmstrom R."/>
            <person name="Stieglmeier M."/>
            <person name="Klingl A."/>
            <person name="Woyke T."/>
            <person name="Ryan C.M."/>
            <person name="Banfield J.F."/>
        </authorList>
    </citation>
    <scope>NUCLEOTIDE SEQUENCE [LARGE SCALE GENOMIC DNA]</scope>
</reference>
<proteinExistence type="predicted"/>
<accession>A0A2M6WUU8</accession>
<comment type="caution">
    <text evidence="1">The sequence shown here is derived from an EMBL/GenBank/DDBJ whole genome shotgun (WGS) entry which is preliminary data.</text>
</comment>
<evidence type="ECO:0008006" key="3">
    <source>
        <dbReference type="Google" id="ProtNLM"/>
    </source>
</evidence>
<organism evidence="1 2">
    <name type="scientific">Candidatus Campbellbacteria bacterium CG10_big_fil_rev_8_21_14_0_10_35_52</name>
    <dbReference type="NCBI Taxonomy" id="1974527"/>
    <lineage>
        <taxon>Bacteria</taxon>
        <taxon>Candidatus Campbelliibacteriota</taxon>
    </lineage>
</organism>
<dbReference type="Pfam" id="PF07610">
    <property type="entry name" value="DUF1573"/>
    <property type="match status" value="1"/>
</dbReference>
<dbReference type="PANTHER" id="PTHR37833">
    <property type="entry name" value="LIPOPROTEIN-RELATED"/>
    <property type="match status" value="1"/>
</dbReference>
<dbReference type="AlphaFoldDB" id="A0A2M6WUU8"/>
<dbReference type="EMBL" id="PFAA01000046">
    <property type="protein sequence ID" value="PIT96574.1"/>
    <property type="molecule type" value="Genomic_DNA"/>
</dbReference>
<gene>
    <name evidence="1" type="ORF">COT82_02505</name>
</gene>
<dbReference type="InterPro" id="IPR011467">
    <property type="entry name" value="DUF1573"/>
</dbReference>
<dbReference type="PANTHER" id="PTHR37833:SF1">
    <property type="entry name" value="SIGNAL PEPTIDE PROTEIN"/>
    <property type="match status" value="1"/>
</dbReference>
<evidence type="ECO:0000313" key="2">
    <source>
        <dbReference type="Proteomes" id="UP000230481"/>
    </source>
</evidence>
<dbReference type="InterPro" id="IPR013783">
    <property type="entry name" value="Ig-like_fold"/>
</dbReference>
<name>A0A2M6WUU8_9BACT</name>
<dbReference type="Gene3D" id="2.60.40.10">
    <property type="entry name" value="Immunoglobulins"/>
    <property type="match status" value="1"/>
</dbReference>
<dbReference type="Proteomes" id="UP000230481">
    <property type="component" value="Unassembled WGS sequence"/>
</dbReference>
<sequence length="153" mass="17124">MKYVLILIIIIAGIIGLTMFSNMNNNIEEKEHNDEAREEYEIFGPKITLNKTLHNFGIIPQYGGTVETKFIIKNEENETLEIGKITTSCSCTSVSISSSSIQVGSEAELTVVFDPDFHDEPTGIFRRTVFIPTNDPDKPEAEIVIEVDIDEGR</sequence>
<evidence type="ECO:0000313" key="1">
    <source>
        <dbReference type="EMBL" id="PIT96574.1"/>
    </source>
</evidence>